<proteinExistence type="predicted"/>
<organism evidence="1 2">
    <name type="scientific">Stenotrophobium rhamnosiphilum</name>
    <dbReference type="NCBI Taxonomy" id="2029166"/>
    <lineage>
        <taxon>Bacteria</taxon>
        <taxon>Pseudomonadati</taxon>
        <taxon>Pseudomonadota</taxon>
        <taxon>Gammaproteobacteria</taxon>
        <taxon>Nevskiales</taxon>
        <taxon>Nevskiaceae</taxon>
        <taxon>Stenotrophobium</taxon>
    </lineage>
</organism>
<dbReference type="EMBL" id="QANS01000008">
    <property type="protein sequence ID" value="PTU29113.1"/>
    <property type="molecule type" value="Genomic_DNA"/>
</dbReference>
<accession>A0A2T5MBJ0</accession>
<dbReference type="RefSeq" id="WP_107941644.1">
    <property type="nucleotide sequence ID" value="NZ_QANS01000008.1"/>
</dbReference>
<evidence type="ECO:0000313" key="1">
    <source>
        <dbReference type="EMBL" id="PTU29113.1"/>
    </source>
</evidence>
<dbReference type="Proteomes" id="UP000244248">
    <property type="component" value="Unassembled WGS sequence"/>
</dbReference>
<evidence type="ECO:0000313" key="2">
    <source>
        <dbReference type="Proteomes" id="UP000244248"/>
    </source>
</evidence>
<dbReference type="OrthoDB" id="7062063at2"/>
<protein>
    <submittedName>
        <fullName evidence="1">Uncharacterized protein</fullName>
    </submittedName>
</protein>
<gene>
    <name evidence="1" type="ORF">CJD38_17320</name>
</gene>
<sequence length="229" mass="24633">MGILNRIRKGLEVIGVRSSEDDLPMKDREELSFAAEVPVDGANAPLWRVNVQLVTEPHGDGERVRLRAHVQTNFASLRPALTATSGKSDTKAIGNGRSGKSLSLTQRTTALAQRALENPVVNFLAQPLLKHDFNTWIDLQASTASLDAGAHALVPQSEKLTAMGIRPARSKDGGPVAESWSGQSPNGSGFAQVSIIQMEKKHLPAQLVKMLGDKPFQMAGAIINTVEEK</sequence>
<name>A0A2T5MBJ0_9GAMM</name>
<comment type="caution">
    <text evidence="1">The sequence shown here is derived from an EMBL/GenBank/DDBJ whole genome shotgun (WGS) entry which is preliminary data.</text>
</comment>
<keyword evidence="2" id="KW-1185">Reference proteome</keyword>
<dbReference type="AlphaFoldDB" id="A0A2T5MBJ0"/>
<reference evidence="1 2" key="1">
    <citation type="submission" date="2018-04" db="EMBL/GenBank/DDBJ databases">
        <title>Novel species isolated from glacier.</title>
        <authorList>
            <person name="Liu Q."/>
            <person name="Xin Y.-H."/>
        </authorList>
    </citation>
    <scope>NUCLEOTIDE SEQUENCE [LARGE SCALE GENOMIC DNA]</scope>
    <source>
        <strain evidence="1 2">GT1R17</strain>
    </source>
</reference>